<dbReference type="AlphaFoldDB" id="A0A0L7KT81"/>
<dbReference type="STRING" id="104452.A0A0L7KT81"/>
<keyword evidence="3" id="KW-1185">Reference proteome</keyword>
<gene>
    <name evidence="2" type="ORF">OBRU01_21662</name>
</gene>
<accession>A0A0L7KT81</accession>
<evidence type="ECO:0000256" key="1">
    <source>
        <dbReference type="SAM" id="Phobius"/>
    </source>
</evidence>
<evidence type="ECO:0000313" key="2">
    <source>
        <dbReference type="EMBL" id="KOB66315.1"/>
    </source>
</evidence>
<dbReference type="Proteomes" id="UP000037510">
    <property type="component" value="Unassembled WGS sequence"/>
</dbReference>
<feature type="transmembrane region" description="Helical" evidence="1">
    <location>
        <begin position="31"/>
        <end position="52"/>
    </location>
</feature>
<keyword evidence="1" id="KW-0812">Transmembrane</keyword>
<evidence type="ECO:0000313" key="3">
    <source>
        <dbReference type="Proteomes" id="UP000037510"/>
    </source>
</evidence>
<feature type="transmembrane region" description="Helical" evidence="1">
    <location>
        <begin position="73"/>
        <end position="94"/>
    </location>
</feature>
<comment type="caution">
    <text evidence="2">The sequence shown here is derived from an EMBL/GenBank/DDBJ whole genome shotgun (WGS) entry which is preliminary data.</text>
</comment>
<dbReference type="EMBL" id="JTDY01006080">
    <property type="protein sequence ID" value="KOB66315.1"/>
    <property type="molecule type" value="Genomic_DNA"/>
</dbReference>
<keyword evidence="1" id="KW-1133">Transmembrane helix</keyword>
<name>A0A0L7KT81_OPEBR</name>
<organism evidence="2 3">
    <name type="scientific">Operophtera brumata</name>
    <name type="common">Winter moth</name>
    <name type="synonym">Phalaena brumata</name>
    <dbReference type="NCBI Taxonomy" id="104452"/>
    <lineage>
        <taxon>Eukaryota</taxon>
        <taxon>Metazoa</taxon>
        <taxon>Ecdysozoa</taxon>
        <taxon>Arthropoda</taxon>
        <taxon>Hexapoda</taxon>
        <taxon>Insecta</taxon>
        <taxon>Pterygota</taxon>
        <taxon>Neoptera</taxon>
        <taxon>Endopterygota</taxon>
        <taxon>Lepidoptera</taxon>
        <taxon>Glossata</taxon>
        <taxon>Ditrysia</taxon>
        <taxon>Geometroidea</taxon>
        <taxon>Geometridae</taxon>
        <taxon>Larentiinae</taxon>
        <taxon>Operophtera</taxon>
    </lineage>
</organism>
<feature type="non-terminal residue" evidence="2">
    <location>
        <position position="1"/>
    </location>
</feature>
<sequence>IAVFIGPVLACLFSIFGFCLALRDTPYLFRWLHHISYFRAGFHVAVHSVYGFNRTKIQCSKKMDMENIDVGGNMAVVLSTTVLMHLLTCLALWYRLNKR</sequence>
<keyword evidence="1" id="KW-0472">Membrane</keyword>
<proteinExistence type="predicted"/>
<reference evidence="2 3" key="1">
    <citation type="journal article" date="2015" name="Genome Biol. Evol.">
        <title>The genome of winter moth (Operophtera brumata) provides a genomic perspective on sexual dimorphism and phenology.</title>
        <authorList>
            <person name="Derks M.F."/>
            <person name="Smit S."/>
            <person name="Salis L."/>
            <person name="Schijlen E."/>
            <person name="Bossers A."/>
            <person name="Mateman C."/>
            <person name="Pijl A.S."/>
            <person name="de Ridder D."/>
            <person name="Groenen M.A."/>
            <person name="Visser M.E."/>
            <person name="Megens H.J."/>
        </authorList>
    </citation>
    <scope>NUCLEOTIDE SEQUENCE [LARGE SCALE GENOMIC DNA]</scope>
    <source>
        <strain evidence="2">WM2013NL</strain>
        <tissue evidence="2">Head and thorax</tissue>
    </source>
</reference>
<protein>
    <submittedName>
        <fullName evidence="2">Abc transporter</fullName>
    </submittedName>
</protein>